<dbReference type="InterPro" id="IPR050884">
    <property type="entry name" value="CNP_phosphodiesterase-III"/>
</dbReference>
<keyword evidence="2" id="KW-0378">Hydrolase</keyword>
<comment type="similarity">
    <text evidence="4">Belongs to the cyclic nucleotide phosphodiesterase class-III family.</text>
</comment>
<gene>
    <name evidence="6" type="primary">cpdA</name>
    <name evidence="6" type="ORF">GCM10012289_03530</name>
</gene>
<dbReference type="GO" id="GO:0046872">
    <property type="term" value="F:metal ion binding"/>
    <property type="evidence" value="ECO:0007669"/>
    <property type="project" value="UniProtKB-KW"/>
</dbReference>
<accession>A0A917YRK8</accession>
<name>A0A917YRK8_9ACTN</name>
<dbReference type="Proteomes" id="UP000646523">
    <property type="component" value="Unassembled WGS sequence"/>
</dbReference>
<dbReference type="InterPro" id="IPR029052">
    <property type="entry name" value="Metallo-depent_PP-like"/>
</dbReference>
<dbReference type="GO" id="GO:0016787">
    <property type="term" value="F:hydrolase activity"/>
    <property type="evidence" value="ECO:0007669"/>
    <property type="project" value="UniProtKB-KW"/>
</dbReference>
<evidence type="ECO:0000256" key="4">
    <source>
        <dbReference type="ARBA" id="ARBA00025742"/>
    </source>
</evidence>
<evidence type="ECO:0000256" key="3">
    <source>
        <dbReference type="ARBA" id="ARBA00023004"/>
    </source>
</evidence>
<organism evidence="6 7">
    <name type="scientific">Nonomuraea cavernae</name>
    <dbReference type="NCBI Taxonomy" id="2045107"/>
    <lineage>
        <taxon>Bacteria</taxon>
        <taxon>Bacillati</taxon>
        <taxon>Actinomycetota</taxon>
        <taxon>Actinomycetes</taxon>
        <taxon>Streptosporangiales</taxon>
        <taxon>Streptosporangiaceae</taxon>
        <taxon>Nonomuraea</taxon>
    </lineage>
</organism>
<reference evidence="6" key="1">
    <citation type="journal article" date="2014" name="Int. J. Syst. Evol. Microbiol.">
        <title>Complete genome sequence of Corynebacterium casei LMG S-19264T (=DSM 44701T), isolated from a smear-ripened cheese.</title>
        <authorList>
            <consortium name="US DOE Joint Genome Institute (JGI-PGF)"/>
            <person name="Walter F."/>
            <person name="Albersmeier A."/>
            <person name="Kalinowski J."/>
            <person name="Ruckert C."/>
        </authorList>
    </citation>
    <scope>NUCLEOTIDE SEQUENCE</scope>
    <source>
        <strain evidence="6">CGMCC 4.7368</strain>
    </source>
</reference>
<proteinExistence type="inferred from homology"/>
<dbReference type="PANTHER" id="PTHR42988:SF2">
    <property type="entry name" value="CYCLIC NUCLEOTIDE PHOSPHODIESTERASE CBUA0032-RELATED"/>
    <property type="match status" value="1"/>
</dbReference>
<dbReference type="AlphaFoldDB" id="A0A917YRK8"/>
<evidence type="ECO:0000313" key="7">
    <source>
        <dbReference type="Proteomes" id="UP000646523"/>
    </source>
</evidence>
<feature type="domain" description="Calcineurin-like phosphoesterase" evidence="5">
    <location>
        <begin position="3"/>
        <end position="188"/>
    </location>
</feature>
<evidence type="ECO:0000313" key="6">
    <source>
        <dbReference type="EMBL" id="GGO61395.1"/>
    </source>
</evidence>
<sequence>MIVIAHLSDTHLDDTPRSIERTRRVAEFLDGLPYDFDAVLVTGDIADHGRASEYEEARKLLDFRHPTFMGPGNHDDRAEFRRVLLGEPPSTAPINQVHRTPKAVYALCDSTIPGEDAGHLADETLDWLAGVLDDTPADVPVIVAFHHQPIVLHHRGIDPIGLREPDRLAELVGRHPNIAAVLCGHCHAAVASDFGGRPLRAAPGVVSSLKLPWESGASLAEDIDYDVAPSLAFHILDGGRLLTYYRVVG</sequence>
<dbReference type="Pfam" id="PF00149">
    <property type="entry name" value="Metallophos"/>
    <property type="match status" value="1"/>
</dbReference>
<keyword evidence="7" id="KW-1185">Reference proteome</keyword>
<dbReference type="Gene3D" id="3.60.21.10">
    <property type="match status" value="1"/>
</dbReference>
<dbReference type="PANTHER" id="PTHR42988">
    <property type="entry name" value="PHOSPHOHYDROLASE"/>
    <property type="match status" value="1"/>
</dbReference>
<evidence type="ECO:0000256" key="1">
    <source>
        <dbReference type="ARBA" id="ARBA00022723"/>
    </source>
</evidence>
<evidence type="ECO:0000259" key="5">
    <source>
        <dbReference type="Pfam" id="PF00149"/>
    </source>
</evidence>
<reference evidence="6" key="2">
    <citation type="submission" date="2020-09" db="EMBL/GenBank/DDBJ databases">
        <authorList>
            <person name="Sun Q."/>
            <person name="Zhou Y."/>
        </authorList>
    </citation>
    <scope>NUCLEOTIDE SEQUENCE</scope>
    <source>
        <strain evidence="6">CGMCC 4.7368</strain>
    </source>
</reference>
<evidence type="ECO:0000256" key="2">
    <source>
        <dbReference type="ARBA" id="ARBA00022801"/>
    </source>
</evidence>
<dbReference type="SUPFAM" id="SSF56300">
    <property type="entry name" value="Metallo-dependent phosphatases"/>
    <property type="match status" value="1"/>
</dbReference>
<keyword evidence="1" id="KW-0479">Metal-binding</keyword>
<comment type="caution">
    <text evidence="6">The sequence shown here is derived from an EMBL/GenBank/DDBJ whole genome shotgun (WGS) entry which is preliminary data.</text>
</comment>
<protein>
    <submittedName>
        <fullName evidence="6">3',5'-cyclic adenosine monophosphate phosphodiesterase CpdA</fullName>
    </submittedName>
</protein>
<dbReference type="InterPro" id="IPR004843">
    <property type="entry name" value="Calcineurin-like_PHP"/>
</dbReference>
<dbReference type="EMBL" id="BMNH01000001">
    <property type="protein sequence ID" value="GGO61395.1"/>
    <property type="molecule type" value="Genomic_DNA"/>
</dbReference>
<keyword evidence="3" id="KW-0408">Iron</keyword>
<dbReference type="RefSeq" id="WP_189122136.1">
    <property type="nucleotide sequence ID" value="NZ_BMNH01000001.1"/>
</dbReference>